<evidence type="ECO:0000313" key="3">
    <source>
        <dbReference type="EMBL" id="KAJ8962515.1"/>
    </source>
</evidence>
<feature type="transmembrane region" description="Helical" evidence="2">
    <location>
        <begin position="50"/>
        <end position="68"/>
    </location>
</feature>
<feature type="compositionally biased region" description="Basic and acidic residues" evidence="1">
    <location>
        <begin position="174"/>
        <end position="183"/>
    </location>
</feature>
<organism evidence="3 4">
    <name type="scientific">Aromia moschata</name>
    <dbReference type="NCBI Taxonomy" id="1265417"/>
    <lineage>
        <taxon>Eukaryota</taxon>
        <taxon>Metazoa</taxon>
        <taxon>Ecdysozoa</taxon>
        <taxon>Arthropoda</taxon>
        <taxon>Hexapoda</taxon>
        <taxon>Insecta</taxon>
        <taxon>Pterygota</taxon>
        <taxon>Neoptera</taxon>
        <taxon>Endopterygota</taxon>
        <taxon>Coleoptera</taxon>
        <taxon>Polyphaga</taxon>
        <taxon>Cucujiformia</taxon>
        <taxon>Chrysomeloidea</taxon>
        <taxon>Cerambycidae</taxon>
        <taxon>Cerambycinae</taxon>
        <taxon>Callichromatini</taxon>
        <taxon>Aromia</taxon>
    </lineage>
</organism>
<feature type="compositionally biased region" description="Basic residues" evidence="1">
    <location>
        <begin position="82"/>
        <end position="93"/>
    </location>
</feature>
<gene>
    <name evidence="3" type="ORF">NQ318_000906</name>
</gene>
<keyword evidence="4" id="KW-1185">Reference proteome</keyword>
<comment type="caution">
    <text evidence="3">The sequence shown here is derived from an EMBL/GenBank/DDBJ whole genome shotgun (WGS) entry which is preliminary data.</text>
</comment>
<keyword evidence="2" id="KW-1133">Transmembrane helix</keyword>
<evidence type="ECO:0000313" key="4">
    <source>
        <dbReference type="Proteomes" id="UP001162162"/>
    </source>
</evidence>
<reference evidence="3" key="1">
    <citation type="journal article" date="2023" name="Insect Mol. Biol.">
        <title>Genome sequencing provides insights into the evolution of gene families encoding plant cell wall-degrading enzymes in longhorned beetles.</title>
        <authorList>
            <person name="Shin N.R."/>
            <person name="Okamura Y."/>
            <person name="Kirsch R."/>
            <person name="Pauchet Y."/>
        </authorList>
    </citation>
    <scope>NUCLEOTIDE SEQUENCE</scope>
    <source>
        <strain evidence="3">AMC_N1</strain>
    </source>
</reference>
<dbReference type="AlphaFoldDB" id="A0AAV8ZF17"/>
<protein>
    <submittedName>
        <fullName evidence="3">Uncharacterized protein</fullName>
    </submittedName>
</protein>
<keyword evidence="2" id="KW-0812">Transmembrane</keyword>
<proteinExistence type="predicted"/>
<evidence type="ECO:0000256" key="2">
    <source>
        <dbReference type="SAM" id="Phobius"/>
    </source>
</evidence>
<accession>A0AAV8ZF17</accession>
<name>A0AAV8ZF17_9CUCU</name>
<keyword evidence="2" id="KW-0472">Membrane</keyword>
<evidence type="ECO:0000256" key="1">
    <source>
        <dbReference type="SAM" id="MobiDB-lite"/>
    </source>
</evidence>
<dbReference type="Proteomes" id="UP001162162">
    <property type="component" value="Unassembled WGS sequence"/>
</dbReference>
<feature type="region of interest" description="Disordered" evidence="1">
    <location>
        <begin position="165"/>
        <end position="191"/>
    </location>
</feature>
<sequence>MDYDTVNTGTDQYRNAYLVPYKVLRRLTRHFLLGVYKTDWFGAFHFVSSSGPYIFLYYLFLKILFLIANEGKTERTSTDKKRERRKKKQKQRVHAIEKQKREENINNNGLGSKFNKEKAKRMLQQVTKDRNTGKMVESTTTKSVKSSKAFFTHLQEEVQTHIANKAGGKKKSKRQETFGRQKNEIVTSLMH</sequence>
<feature type="region of interest" description="Disordered" evidence="1">
    <location>
        <begin position="75"/>
        <end position="97"/>
    </location>
</feature>
<dbReference type="EMBL" id="JAPWTK010000002">
    <property type="protein sequence ID" value="KAJ8962515.1"/>
    <property type="molecule type" value="Genomic_DNA"/>
</dbReference>